<dbReference type="RefSeq" id="WP_058593187.1">
    <property type="nucleotide sequence ID" value="NZ_LDRK01000015.1"/>
</dbReference>
<gene>
    <name evidence="2" type="ORF">NS354_03285</name>
</gene>
<keyword evidence="3" id="KW-1185">Reference proteome</keyword>
<evidence type="ECO:0000313" key="2">
    <source>
        <dbReference type="EMBL" id="KTR86774.1"/>
    </source>
</evidence>
<feature type="domain" description="CinA C-terminal" evidence="1">
    <location>
        <begin position="8"/>
        <end position="171"/>
    </location>
</feature>
<protein>
    <submittedName>
        <fullName evidence="2">Damage-inducible protein CinA</fullName>
    </submittedName>
</protein>
<dbReference type="NCBIfam" id="TIGR00199">
    <property type="entry name" value="PncC_domain"/>
    <property type="match status" value="1"/>
</dbReference>
<reference evidence="2 3" key="1">
    <citation type="journal article" date="2016" name="Front. Microbiol.">
        <title>Genomic Resource of Rice Seed Associated Bacteria.</title>
        <authorList>
            <person name="Midha S."/>
            <person name="Bansal K."/>
            <person name="Sharma S."/>
            <person name="Kumar N."/>
            <person name="Patil P.P."/>
            <person name="Chaudhry V."/>
            <person name="Patil P.B."/>
        </authorList>
    </citation>
    <scope>NUCLEOTIDE SEQUENCE [LARGE SCALE GENOMIC DNA]</scope>
    <source>
        <strain evidence="2 3">NS354</strain>
    </source>
</reference>
<dbReference type="OrthoDB" id="1253990at2"/>
<evidence type="ECO:0000259" key="1">
    <source>
        <dbReference type="Pfam" id="PF02464"/>
    </source>
</evidence>
<name>A0A147EQE2_9MICO</name>
<dbReference type="InterPro" id="IPR008136">
    <property type="entry name" value="CinA_C"/>
</dbReference>
<dbReference type="AlphaFoldDB" id="A0A147EQE2"/>
<dbReference type="PATRIC" id="fig|1079994.3.peg.644"/>
<dbReference type="Pfam" id="PF02464">
    <property type="entry name" value="CinA"/>
    <property type="match status" value="1"/>
</dbReference>
<dbReference type="SUPFAM" id="SSF142433">
    <property type="entry name" value="CinA-like"/>
    <property type="match status" value="1"/>
</dbReference>
<dbReference type="EMBL" id="LDRK01000015">
    <property type="protein sequence ID" value="KTR86774.1"/>
    <property type="molecule type" value="Genomic_DNA"/>
</dbReference>
<sequence>MTAADRAELARRVIEEAGARGLTLAVAESLTGGLLADAFVSIPGASRVLVGGVVAYDTALKHTLLGVDHELLRRRGPVDGEVARQMAAGVRRACAVPRRGSTAAPTAIGVATTGVAGPDPDPQTGQPAGTVWVAVSAGAVERQRLLDLDGDRATIRAAAVTAAIELLVECLEPGSASSTP</sequence>
<dbReference type="Proteomes" id="UP000070810">
    <property type="component" value="Unassembled WGS sequence"/>
</dbReference>
<proteinExistence type="predicted"/>
<dbReference type="Gene3D" id="3.90.950.20">
    <property type="entry name" value="CinA-like"/>
    <property type="match status" value="1"/>
</dbReference>
<organism evidence="2 3">
    <name type="scientific">Leucobacter chromiiresistens</name>
    <dbReference type="NCBI Taxonomy" id="1079994"/>
    <lineage>
        <taxon>Bacteria</taxon>
        <taxon>Bacillati</taxon>
        <taxon>Actinomycetota</taxon>
        <taxon>Actinomycetes</taxon>
        <taxon>Micrococcales</taxon>
        <taxon>Microbacteriaceae</taxon>
        <taxon>Leucobacter</taxon>
    </lineage>
</organism>
<evidence type="ECO:0000313" key="3">
    <source>
        <dbReference type="Proteomes" id="UP000070810"/>
    </source>
</evidence>
<comment type="caution">
    <text evidence="2">The sequence shown here is derived from an EMBL/GenBank/DDBJ whole genome shotgun (WGS) entry which is preliminary data.</text>
</comment>
<accession>A0A147EQE2</accession>
<dbReference type="InterPro" id="IPR036653">
    <property type="entry name" value="CinA-like_C"/>
</dbReference>